<evidence type="ECO:0000256" key="13">
    <source>
        <dbReference type="ARBA" id="ARBA00059320"/>
    </source>
</evidence>
<evidence type="ECO:0000256" key="5">
    <source>
        <dbReference type="ARBA" id="ARBA00022448"/>
    </source>
</evidence>
<dbReference type="EMBL" id="CAFZ01001883">
    <property type="protein sequence ID" value="CCA78047.1"/>
    <property type="molecule type" value="Genomic_DNA"/>
</dbReference>
<evidence type="ECO:0000313" key="16">
    <source>
        <dbReference type="Proteomes" id="UP000007148"/>
    </source>
</evidence>
<keyword evidence="16" id="KW-1185">Reference proteome</keyword>
<dbReference type="STRING" id="1109443.G4U388"/>
<dbReference type="EC" id="1.8.1.2" evidence="4"/>
<comment type="cofactor">
    <cofactor evidence="2">
        <name>FAD</name>
        <dbReference type="ChEBI" id="CHEBI:57692"/>
    </cofactor>
</comment>
<dbReference type="InterPro" id="IPR017938">
    <property type="entry name" value="Riboflavin_synthase-like_b-brl"/>
</dbReference>
<dbReference type="GO" id="GO:0005829">
    <property type="term" value="C:cytosol"/>
    <property type="evidence" value="ECO:0007669"/>
    <property type="project" value="TreeGrafter"/>
</dbReference>
<dbReference type="GO" id="GO:0004783">
    <property type="term" value="F:sulfite reductase (NADPH) activity"/>
    <property type="evidence" value="ECO:0007669"/>
    <property type="project" value="UniProtKB-EC"/>
</dbReference>
<evidence type="ECO:0000256" key="9">
    <source>
        <dbReference type="ARBA" id="ARBA00022857"/>
    </source>
</evidence>
<dbReference type="HOGENOM" id="CLU_003662_0_0_1"/>
<dbReference type="PANTHER" id="PTHR19384">
    <property type="entry name" value="NITRIC OXIDE SYNTHASE-RELATED"/>
    <property type="match status" value="1"/>
</dbReference>
<dbReference type="SUPFAM" id="SSF63380">
    <property type="entry name" value="Riboflavin synthase domain-like"/>
    <property type="match status" value="1"/>
</dbReference>
<evidence type="ECO:0000256" key="7">
    <source>
        <dbReference type="ARBA" id="ARBA00022643"/>
    </source>
</evidence>
<dbReference type="AlphaFoldDB" id="G4U388"/>
<keyword evidence="6" id="KW-0285">Flavoprotein</keyword>
<comment type="function">
    <text evidence="13">This enzyme catalyzes the 6-electron reduction of sulfite to sulfide. This is one of several activities required for the biosynthesis of L-cysteine from sulfate.</text>
</comment>
<feature type="domain" description="FAD-binding FR-type" evidence="14">
    <location>
        <begin position="659"/>
        <end position="890"/>
    </location>
</feature>
<dbReference type="FunFam" id="1.20.990.10:FF:000010">
    <property type="entry name" value="Sulfite reductase [NADPH] flavoprotein component"/>
    <property type="match status" value="1"/>
</dbReference>
<evidence type="ECO:0000313" key="15">
    <source>
        <dbReference type="EMBL" id="CCA78047.1"/>
    </source>
</evidence>
<dbReference type="Gene3D" id="3.40.50.970">
    <property type="match status" value="1"/>
</dbReference>
<dbReference type="PRINTS" id="PR00371">
    <property type="entry name" value="FPNCR"/>
</dbReference>
<dbReference type="OMA" id="MIVAVNW"/>
<dbReference type="FunCoup" id="G4U388">
    <property type="interactions" value="234"/>
</dbReference>
<dbReference type="FunFam" id="3.40.50.80:FF:000033">
    <property type="entry name" value="Sulfite reductase (NADPH) flavoprotein alpha-component"/>
    <property type="match status" value="1"/>
</dbReference>
<dbReference type="PROSITE" id="PS51384">
    <property type="entry name" value="FAD_FR"/>
    <property type="match status" value="1"/>
</dbReference>
<accession>G4U388</accession>
<dbReference type="Gene3D" id="1.20.990.10">
    <property type="entry name" value="NADPH-cytochrome p450 Reductase, Chain A, domain 3"/>
    <property type="match status" value="1"/>
</dbReference>
<dbReference type="CDD" id="cd06207">
    <property type="entry name" value="CyPoR_like"/>
    <property type="match status" value="1"/>
</dbReference>
<dbReference type="InterPro" id="IPR001433">
    <property type="entry name" value="OxRdtase_FAD/NAD-bd"/>
</dbReference>
<dbReference type="InterPro" id="IPR002869">
    <property type="entry name" value="Pyrv_flavodox_OxRed_cen"/>
</dbReference>
<dbReference type="Pfam" id="PF00667">
    <property type="entry name" value="FAD_binding_1"/>
    <property type="match status" value="1"/>
</dbReference>
<keyword evidence="11" id="KW-0560">Oxidoreductase</keyword>
<name>G4U388_SERID</name>
<dbReference type="SUPFAM" id="SSF53323">
    <property type="entry name" value="Pyruvate-ferredoxin oxidoreductase, PFOR, domain III"/>
    <property type="match status" value="1"/>
</dbReference>
<organism evidence="15 16">
    <name type="scientific">Serendipita indica (strain DSM 11827)</name>
    <name type="common">Root endophyte fungus</name>
    <name type="synonym">Piriformospora indica</name>
    <dbReference type="NCBI Taxonomy" id="1109443"/>
    <lineage>
        <taxon>Eukaryota</taxon>
        <taxon>Fungi</taxon>
        <taxon>Dikarya</taxon>
        <taxon>Basidiomycota</taxon>
        <taxon>Agaricomycotina</taxon>
        <taxon>Agaricomycetes</taxon>
        <taxon>Sebacinales</taxon>
        <taxon>Serendipitaceae</taxon>
        <taxon>Serendipita</taxon>
    </lineage>
</organism>
<dbReference type="GO" id="GO:0010181">
    <property type="term" value="F:FMN binding"/>
    <property type="evidence" value="ECO:0007669"/>
    <property type="project" value="TreeGrafter"/>
</dbReference>
<evidence type="ECO:0000256" key="3">
    <source>
        <dbReference type="ARBA" id="ARBA00004774"/>
    </source>
</evidence>
<dbReference type="Proteomes" id="UP000007148">
    <property type="component" value="Unassembled WGS sequence"/>
</dbReference>
<dbReference type="Gene3D" id="3.40.920.10">
    <property type="entry name" value="Pyruvate-ferredoxin oxidoreductase, PFOR, domain III"/>
    <property type="match status" value="1"/>
</dbReference>
<dbReference type="InterPro" id="IPR003097">
    <property type="entry name" value="CysJ-like_FAD-binding"/>
</dbReference>
<evidence type="ECO:0000256" key="4">
    <source>
        <dbReference type="ARBA" id="ARBA00012604"/>
    </source>
</evidence>
<dbReference type="InterPro" id="IPR017927">
    <property type="entry name" value="FAD-bd_FR_type"/>
</dbReference>
<evidence type="ECO:0000256" key="11">
    <source>
        <dbReference type="ARBA" id="ARBA00023002"/>
    </source>
</evidence>
<dbReference type="InterPro" id="IPR001709">
    <property type="entry name" value="Flavoprot_Pyr_Nucl_cyt_Rdtase"/>
</dbReference>
<dbReference type="GO" id="GO:0050660">
    <property type="term" value="F:flavin adenine dinucleotide binding"/>
    <property type="evidence" value="ECO:0007669"/>
    <property type="project" value="TreeGrafter"/>
</dbReference>
<reference evidence="15 16" key="1">
    <citation type="journal article" date="2011" name="PLoS Pathog.">
        <title>Endophytic Life Strategies Decoded by Genome and Transcriptome Analyses of the Mutualistic Root Symbiont Piriformospora indica.</title>
        <authorList>
            <person name="Zuccaro A."/>
            <person name="Lahrmann U."/>
            <person name="Guldener U."/>
            <person name="Langen G."/>
            <person name="Pfiffi S."/>
            <person name="Biedenkopf D."/>
            <person name="Wong P."/>
            <person name="Samans B."/>
            <person name="Grimm C."/>
            <person name="Basiewicz M."/>
            <person name="Murat C."/>
            <person name="Martin F."/>
            <person name="Kogel K.H."/>
        </authorList>
    </citation>
    <scope>NUCLEOTIDE SEQUENCE [LARGE SCALE GENOMIC DNA]</scope>
    <source>
        <strain evidence="15 16">DSM 11827</strain>
    </source>
</reference>
<keyword evidence="8" id="KW-0274">FAD</keyword>
<evidence type="ECO:0000256" key="10">
    <source>
        <dbReference type="ARBA" id="ARBA00022982"/>
    </source>
</evidence>
<evidence type="ECO:0000259" key="14">
    <source>
        <dbReference type="PROSITE" id="PS51384"/>
    </source>
</evidence>
<dbReference type="eggNOG" id="KOG1158">
    <property type="taxonomic scope" value="Eukaryota"/>
</dbReference>
<keyword evidence="7" id="KW-0288">FMN</keyword>
<evidence type="ECO:0000256" key="1">
    <source>
        <dbReference type="ARBA" id="ARBA00001917"/>
    </source>
</evidence>
<dbReference type="OrthoDB" id="1856718at2759"/>
<dbReference type="Pfam" id="PF00175">
    <property type="entry name" value="NAD_binding_1"/>
    <property type="match status" value="1"/>
</dbReference>
<dbReference type="Gene3D" id="2.40.30.10">
    <property type="entry name" value="Translation factors"/>
    <property type="match status" value="1"/>
</dbReference>
<comment type="caution">
    <text evidence="15">The sequence shown here is derived from an EMBL/GenBank/DDBJ whole genome shotgun (WGS) entry which is preliminary data.</text>
</comment>
<comment type="pathway">
    <text evidence="3">Sulfur metabolism; hydrogen sulfide biosynthesis; hydrogen sulfide from sulfite (NADPH route): step 1/1.</text>
</comment>
<evidence type="ECO:0000256" key="6">
    <source>
        <dbReference type="ARBA" id="ARBA00022630"/>
    </source>
</evidence>
<dbReference type="PANTHER" id="PTHR19384:SF109">
    <property type="entry name" value="SULFITE REDUCTASE [NADPH] FLAVOPROTEIN COMPONENT"/>
    <property type="match status" value="1"/>
</dbReference>
<evidence type="ECO:0000256" key="8">
    <source>
        <dbReference type="ARBA" id="ARBA00022827"/>
    </source>
</evidence>
<proteinExistence type="predicted"/>
<evidence type="ECO:0000256" key="12">
    <source>
        <dbReference type="ARBA" id="ARBA00052219"/>
    </source>
</evidence>
<dbReference type="SUPFAM" id="SSF52343">
    <property type="entry name" value="Ferredoxin reductase-like, C-terminal NADP-linked domain"/>
    <property type="match status" value="1"/>
</dbReference>
<dbReference type="InParanoid" id="G4U388"/>
<gene>
    <name evidence="15" type="ORF">PIIN_01723</name>
</gene>
<keyword evidence="10" id="KW-0249">Electron transport</keyword>
<keyword evidence="5" id="KW-0813">Transport</keyword>
<sequence length="1047" mass="113804">MSSGLSTPLSQASTLIGSTELKDMLQADTSETFISSSVILEYYASKASSAIFLYDLARELGFGPTAKGLHQSSENNTYAVTFDVQSRAGAGLTLLGRLSEGTSSEAARALTAFTGPLGLAQMSPTLSLFPKPTSSSRVILQVPAASHIGSDLTLSPTLSSLNPFFGSVPESFAVLLSATPQEIADFTAISYTISQSHVVHIFDHWSAGRELSRKHTKSLTPSNPVFDTHTAFRKAGYDFFEYVGDAAATNVVIVLNSPLALSIKSVASVIPSFGAVIVKVLRPWDETALRKVVPTSVQSIHVLDHATSSTSFAPLFHDVLGGLSQSSSKSAPRVSSVRIDVPTLGQLLVSAQSLVGYLSSIIPINWFAPPQIPARNTKRIVFYSNPTTSLKDVPTISSQLYLTSPKLDAHLLQETDAFSKPGGTTRSTLIVGAAREAQSSIPIPFEVGQGPEVDALVILDASLLKSHDLFSSVKEGAPVLIVSPWNADEIISNLSSTNKENISLKRPHLLLLDTEGLSKELKDFSLEAPLVASSFLRLYLGQTATLETVTSLSKALFGKEINTLPVDQVARAAWDALKAVNIPVDGFPADEKFIPSKGFSFNTISPSPTNESTVTTIRSSPWLEAGKLLLFKEAFAPAPEPVTAGQYAQVSALRPDIAERRFLVTCTVNRRLTPLEYNRNVFHLEFDTSNTGLKYEIGEALGVHGWNDTQEVLDFCAWYGLNPGDVISIPVAGEPGKRHVRTIFQAFQQQIDIFGKPPKGFYEILSGHATAREDRMALRFISAAEGSSTFKKLSELETVTFADVLRKFPSARPPVEVLCEIVGDIKPRHYSIASAQSAVGDRVDLLVVTVDWVTPSGSPRYGQCTRYLAALKPGQKVTVSIKPSVMKLPPDNMQPIIMAGLGTGAAPFRAFMQHRALLASKKIPVGPMLYYFGSRHRSEEYLYGEEIEAFLQDGVITHAGLAFSRDEKRKVYIQHKMLQDGQMLSDMLGEKKGQRGVFYLCGPTWPVPDVFEAIVGALVEYDGLERSAAEQYIEDLKEEERYVLEVY</sequence>
<comment type="cofactor">
    <cofactor evidence="1">
        <name>FMN</name>
        <dbReference type="ChEBI" id="CHEBI:58210"/>
    </cofactor>
</comment>
<evidence type="ECO:0000256" key="2">
    <source>
        <dbReference type="ARBA" id="ARBA00001974"/>
    </source>
</evidence>
<protein>
    <recommendedName>
        <fullName evidence="4">assimilatory sulfite reductase (NADPH)</fullName>
        <ecNumber evidence="4">1.8.1.2</ecNumber>
    </recommendedName>
</protein>
<dbReference type="SUPFAM" id="SSF52922">
    <property type="entry name" value="TK C-terminal domain-like"/>
    <property type="match status" value="1"/>
</dbReference>
<dbReference type="InterPro" id="IPR039261">
    <property type="entry name" value="FNR_nucleotide-bd"/>
</dbReference>
<dbReference type="Gene3D" id="3.40.50.80">
    <property type="entry name" value="Nucleotide-binding domain of ferredoxin-NADP reductase (FNR) module"/>
    <property type="match status" value="1"/>
</dbReference>
<dbReference type="InterPro" id="IPR009014">
    <property type="entry name" value="Transketo_C/PFOR_II"/>
</dbReference>
<dbReference type="InterPro" id="IPR023173">
    <property type="entry name" value="NADPH_Cyt_P450_Rdtase_alpha"/>
</dbReference>
<keyword evidence="9" id="KW-0521">NADP</keyword>
<comment type="catalytic activity">
    <reaction evidence="12">
        <text>hydrogen sulfide + 3 NADP(+) + 3 H2O = sulfite + 3 NADPH + 4 H(+)</text>
        <dbReference type="Rhea" id="RHEA:13801"/>
        <dbReference type="ChEBI" id="CHEBI:15377"/>
        <dbReference type="ChEBI" id="CHEBI:15378"/>
        <dbReference type="ChEBI" id="CHEBI:17359"/>
        <dbReference type="ChEBI" id="CHEBI:29919"/>
        <dbReference type="ChEBI" id="CHEBI:57783"/>
        <dbReference type="ChEBI" id="CHEBI:58349"/>
        <dbReference type="EC" id="1.8.1.2"/>
    </reaction>
</comment>